<protein>
    <recommendedName>
        <fullName evidence="9">BZIP domain-containing protein</fullName>
    </recommendedName>
</protein>
<evidence type="ECO:0000256" key="2">
    <source>
        <dbReference type="ARBA" id="ARBA00007163"/>
    </source>
</evidence>
<reference evidence="10 11" key="1">
    <citation type="submission" date="2024-01" db="EMBL/GenBank/DDBJ databases">
        <title>The genomes of 5 underutilized Papilionoideae crops provide insights into root nodulation and disease resistanc.</title>
        <authorList>
            <person name="Jiang F."/>
        </authorList>
    </citation>
    <scope>NUCLEOTIDE SEQUENCE [LARGE SCALE GENOMIC DNA]</scope>
    <source>
        <strain evidence="10">LVBAO_FW01</strain>
        <tissue evidence="10">Leaves</tissue>
    </source>
</reference>
<comment type="subcellular location">
    <subcellularLocation>
        <location evidence="1">Nucleus</location>
    </subcellularLocation>
</comment>
<keyword evidence="11" id="KW-1185">Reference proteome</keyword>
<dbReference type="InterPro" id="IPR004827">
    <property type="entry name" value="bZIP"/>
</dbReference>
<dbReference type="Pfam" id="PF12498">
    <property type="entry name" value="bZIP_C"/>
    <property type="match status" value="1"/>
</dbReference>
<dbReference type="Gene3D" id="1.20.5.170">
    <property type="match status" value="1"/>
</dbReference>
<dbReference type="PANTHER" id="PTHR46408:SF10">
    <property type="entry name" value="BASIC LEUCINE ZIPPER 63"/>
    <property type="match status" value="1"/>
</dbReference>
<dbReference type="Proteomes" id="UP001367508">
    <property type="component" value="Unassembled WGS sequence"/>
</dbReference>
<feature type="region of interest" description="Disordered" evidence="8">
    <location>
        <begin position="94"/>
        <end position="194"/>
    </location>
</feature>
<dbReference type="GO" id="GO:0005634">
    <property type="term" value="C:nucleus"/>
    <property type="evidence" value="ECO:0007669"/>
    <property type="project" value="UniProtKB-SubCell"/>
</dbReference>
<keyword evidence="6" id="KW-0539">Nucleus</keyword>
<feature type="coiled-coil region" evidence="7">
    <location>
        <begin position="201"/>
        <end position="270"/>
    </location>
</feature>
<evidence type="ECO:0000256" key="8">
    <source>
        <dbReference type="SAM" id="MobiDB-lite"/>
    </source>
</evidence>
<evidence type="ECO:0000259" key="9">
    <source>
        <dbReference type="PROSITE" id="PS50217"/>
    </source>
</evidence>
<keyword evidence="7" id="KW-0175">Coiled coil</keyword>
<evidence type="ECO:0000313" key="10">
    <source>
        <dbReference type="EMBL" id="KAK7337909.1"/>
    </source>
</evidence>
<accession>A0AAN9QJQ4</accession>
<comment type="similarity">
    <text evidence="2">Belongs to the bZIP family.</text>
</comment>
<feature type="domain" description="BZIP" evidence="9">
    <location>
        <begin position="190"/>
        <end position="244"/>
    </location>
</feature>
<evidence type="ECO:0000256" key="4">
    <source>
        <dbReference type="ARBA" id="ARBA00023125"/>
    </source>
</evidence>
<evidence type="ECO:0000256" key="1">
    <source>
        <dbReference type="ARBA" id="ARBA00004123"/>
    </source>
</evidence>
<keyword evidence="4" id="KW-0238">DNA-binding</keyword>
<comment type="caution">
    <text evidence="10">The sequence shown here is derived from an EMBL/GenBank/DDBJ whole genome shotgun (WGS) entry which is preliminary data.</text>
</comment>
<proteinExistence type="inferred from homology"/>
<sequence>MERVLSVDEISEQYWVKTRNRNEWCKSKSKMNRSDSEWAFQQFLQEAASPSVDVKLKKDPNPVSAVDSEDYHTILKNKLNLACAAVALTRGSLVKSQDPATYPDSGSPASNPSEVESQATLKGSGPSGNDPSKVENKGVMIPVEDPSSPSMQKEYVVAMRPTISGSSKEQSDDDEAEGEINMNENMNPADAKRVRRMLSNRESARRSRRRKQAHLTELETQVSQLRGENSSLLKRLTDVNQKYNNAAVDNRVLKADVETLRAKVKMAEETVKRITGLNPMFPCMTEISSMGMSLFDESPSETSADAAVPVREDPNHHLCERTSNNVVSSNDLRVNNGLGGISSIDCVQQNTAAVVGGNKMEQTTSLHRVASLEHLQKRIRDGADSHGPPSKGEQ</sequence>
<name>A0AAN9QJQ4_CANGL</name>
<dbReference type="Pfam" id="PF00170">
    <property type="entry name" value="bZIP_1"/>
    <property type="match status" value="1"/>
</dbReference>
<feature type="compositionally biased region" description="Polar residues" evidence="8">
    <location>
        <begin position="107"/>
        <end position="121"/>
    </location>
</feature>
<evidence type="ECO:0000256" key="3">
    <source>
        <dbReference type="ARBA" id="ARBA00023015"/>
    </source>
</evidence>
<evidence type="ECO:0000313" key="11">
    <source>
        <dbReference type="Proteomes" id="UP001367508"/>
    </source>
</evidence>
<dbReference type="SMART" id="SM00338">
    <property type="entry name" value="BRLZ"/>
    <property type="match status" value="1"/>
</dbReference>
<dbReference type="PROSITE" id="PS50217">
    <property type="entry name" value="BZIP"/>
    <property type="match status" value="1"/>
</dbReference>
<evidence type="ECO:0000256" key="7">
    <source>
        <dbReference type="SAM" id="Coils"/>
    </source>
</evidence>
<dbReference type="InterPro" id="IPR046347">
    <property type="entry name" value="bZIP_sf"/>
</dbReference>
<dbReference type="SUPFAM" id="SSF57959">
    <property type="entry name" value="Leucine zipper domain"/>
    <property type="match status" value="1"/>
</dbReference>
<evidence type="ECO:0000256" key="6">
    <source>
        <dbReference type="ARBA" id="ARBA00023242"/>
    </source>
</evidence>
<dbReference type="GO" id="GO:0003700">
    <property type="term" value="F:DNA-binding transcription factor activity"/>
    <property type="evidence" value="ECO:0007669"/>
    <property type="project" value="InterPro"/>
</dbReference>
<dbReference type="GO" id="GO:0003677">
    <property type="term" value="F:DNA binding"/>
    <property type="evidence" value="ECO:0007669"/>
    <property type="project" value="UniProtKB-KW"/>
</dbReference>
<dbReference type="InterPro" id="IPR045314">
    <property type="entry name" value="bZIP_plant_GBF1"/>
</dbReference>
<dbReference type="InterPro" id="IPR020983">
    <property type="entry name" value="Basic_leucine-zipper_C"/>
</dbReference>
<dbReference type="FunFam" id="1.20.5.170:FF:000020">
    <property type="entry name" value="BZIP transcription factor"/>
    <property type="match status" value="1"/>
</dbReference>
<dbReference type="AlphaFoldDB" id="A0AAN9QJQ4"/>
<dbReference type="GO" id="GO:0046983">
    <property type="term" value="F:protein dimerization activity"/>
    <property type="evidence" value="ECO:0007669"/>
    <property type="project" value="UniProtKB-ARBA"/>
</dbReference>
<dbReference type="PROSITE" id="PS00036">
    <property type="entry name" value="BZIP_BASIC"/>
    <property type="match status" value="1"/>
</dbReference>
<evidence type="ECO:0000256" key="5">
    <source>
        <dbReference type="ARBA" id="ARBA00023163"/>
    </source>
</evidence>
<organism evidence="10 11">
    <name type="scientific">Canavalia gladiata</name>
    <name type="common">Sword bean</name>
    <name type="synonym">Dolichos gladiatus</name>
    <dbReference type="NCBI Taxonomy" id="3824"/>
    <lineage>
        <taxon>Eukaryota</taxon>
        <taxon>Viridiplantae</taxon>
        <taxon>Streptophyta</taxon>
        <taxon>Embryophyta</taxon>
        <taxon>Tracheophyta</taxon>
        <taxon>Spermatophyta</taxon>
        <taxon>Magnoliopsida</taxon>
        <taxon>eudicotyledons</taxon>
        <taxon>Gunneridae</taxon>
        <taxon>Pentapetalae</taxon>
        <taxon>rosids</taxon>
        <taxon>fabids</taxon>
        <taxon>Fabales</taxon>
        <taxon>Fabaceae</taxon>
        <taxon>Papilionoideae</taxon>
        <taxon>50 kb inversion clade</taxon>
        <taxon>NPAAA clade</taxon>
        <taxon>indigoferoid/millettioid clade</taxon>
        <taxon>Phaseoleae</taxon>
        <taxon>Canavalia</taxon>
    </lineage>
</organism>
<keyword evidence="5" id="KW-0804">Transcription</keyword>
<keyword evidence="3" id="KW-0805">Transcription regulation</keyword>
<gene>
    <name evidence="10" type="ORF">VNO77_18500</name>
</gene>
<dbReference type="CDD" id="cd14702">
    <property type="entry name" value="bZIP_plant_GBF1"/>
    <property type="match status" value="1"/>
</dbReference>
<dbReference type="EMBL" id="JAYMYQ010000004">
    <property type="protein sequence ID" value="KAK7337909.1"/>
    <property type="molecule type" value="Genomic_DNA"/>
</dbReference>
<dbReference type="PANTHER" id="PTHR46408">
    <property type="entry name" value="BASIC LEUCINE ZIPPER 63"/>
    <property type="match status" value="1"/>
</dbReference>